<feature type="non-terminal residue" evidence="2">
    <location>
        <position position="220"/>
    </location>
</feature>
<evidence type="ECO:0000313" key="2">
    <source>
        <dbReference type="EMBL" id="KZV93169.1"/>
    </source>
</evidence>
<protein>
    <recommendedName>
        <fullName evidence="1">CxC2-like cysteine cluster KDZ transposase-associated domain-containing protein</fullName>
    </recommendedName>
</protein>
<dbReference type="Proteomes" id="UP000077266">
    <property type="component" value="Unassembled WGS sequence"/>
</dbReference>
<proteinExistence type="predicted"/>
<evidence type="ECO:0000259" key="1">
    <source>
        <dbReference type="Pfam" id="PF18803"/>
    </source>
</evidence>
<sequence>GKRIWRCMDCLLSPTTCAAELVRDHARCPFHRVQKWNGLYFERSSLSAAGLVVHLGHHGERCPRAPKGDDLKFMIGHTTGIHKVPLSPCSCLGCGDLIAQLVRSKLMPATTHSPRTAFTFALLDDLHMDTVQGKKPLFDYWTKIVRLTRNVDVNADKKTFESLGLASRFYRAVTRKRQSGQAFDIDEVLLKLYPGLTYPGSMIPLCPCCPHPGFNMEKGW</sequence>
<keyword evidence="3" id="KW-1185">Reference proteome</keyword>
<dbReference type="STRING" id="1314781.A0A166ALL4"/>
<feature type="non-terminal residue" evidence="2">
    <location>
        <position position="1"/>
    </location>
</feature>
<feature type="domain" description="CxC2-like cysteine cluster KDZ transposase-associated" evidence="1">
    <location>
        <begin position="46"/>
        <end position="151"/>
    </location>
</feature>
<accession>A0A166ALL4</accession>
<dbReference type="InterPro" id="IPR041457">
    <property type="entry name" value="CxC2_KDZ-assoc"/>
</dbReference>
<evidence type="ECO:0000313" key="3">
    <source>
        <dbReference type="Proteomes" id="UP000077266"/>
    </source>
</evidence>
<dbReference type="OrthoDB" id="3004525at2759"/>
<dbReference type="AlphaFoldDB" id="A0A166ALL4"/>
<dbReference type="InParanoid" id="A0A166ALL4"/>
<dbReference type="EMBL" id="KV425994">
    <property type="protein sequence ID" value="KZV93169.1"/>
    <property type="molecule type" value="Genomic_DNA"/>
</dbReference>
<organism evidence="2 3">
    <name type="scientific">Exidia glandulosa HHB12029</name>
    <dbReference type="NCBI Taxonomy" id="1314781"/>
    <lineage>
        <taxon>Eukaryota</taxon>
        <taxon>Fungi</taxon>
        <taxon>Dikarya</taxon>
        <taxon>Basidiomycota</taxon>
        <taxon>Agaricomycotina</taxon>
        <taxon>Agaricomycetes</taxon>
        <taxon>Auriculariales</taxon>
        <taxon>Exidiaceae</taxon>
        <taxon>Exidia</taxon>
    </lineage>
</organism>
<gene>
    <name evidence="2" type="ORF">EXIGLDRAFT_585591</name>
</gene>
<name>A0A166ALL4_EXIGL</name>
<reference evidence="2 3" key="1">
    <citation type="journal article" date="2016" name="Mol. Biol. Evol.">
        <title>Comparative Genomics of Early-Diverging Mushroom-Forming Fungi Provides Insights into the Origins of Lignocellulose Decay Capabilities.</title>
        <authorList>
            <person name="Nagy L.G."/>
            <person name="Riley R."/>
            <person name="Tritt A."/>
            <person name="Adam C."/>
            <person name="Daum C."/>
            <person name="Floudas D."/>
            <person name="Sun H."/>
            <person name="Yadav J.S."/>
            <person name="Pangilinan J."/>
            <person name="Larsson K.H."/>
            <person name="Matsuura K."/>
            <person name="Barry K."/>
            <person name="Labutti K."/>
            <person name="Kuo R."/>
            <person name="Ohm R.A."/>
            <person name="Bhattacharya S.S."/>
            <person name="Shirouzu T."/>
            <person name="Yoshinaga Y."/>
            <person name="Martin F.M."/>
            <person name="Grigoriev I.V."/>
            <person name="Hibbett D.S."/>
        </authorList>
    </citation>
    <scope>NUCLEOTIDE SEQUENCE [LARGE SCALE GENOMIC DNA]</scope>
    <source>
        <strain evidence="2 3">HHB12029</strain>
    </source>
</reference>
<dbReference type="Pfam" id="PF18803">
    <property type="entry name" value="CxC2"/>
    <property type="match status" value="1"/>
</dbReference>